<dbReference type="PRINTS" id="PR00682">
    <property type="entry name" value="IPNSYNTHASE"/>
</dbReference>
<evidence type="ECO:0000259" key="6">
    <source>
        <dbReference type="PROSITE" id="PS51471"/>
    </source>
</evidence>
<dbReference type="InterPro" id="IPR044861">
    <property type="entry name" value="IPNS-like_FE2OG_OXY"/>
</dbReference>
<dbReference type="OrthoDB" id="288590at2759"/>
<dbReference type="GO" id="GO:0016491">
    <property type="term" value="F:oxidoreductase activity"/>
    <property type="evidence" value="ECO:0007669"/>
    <property type="project" value="UniProtKB-KW"/>
</dbReference>
<keyword evidence="8" id="KW-1185">Reference proteome</keyword>
<evidence type="ECO:0000256" key="4">
    <source>
        <dbReference type="ARBA" id="ARBA00023004"/>
    </source>
</evidence>
<dbReference type="Gene3D" id="2.60.120.330">
    <property type="entry name" value="B-lactam Antibiotic, Isopenicillin N Synthase, Chain"/>
    <property type="match status" value="1"/>
</dbReference>
<evidence type="ECO:0000256" key="5">
    <source>
        <dbReference type="RuleBase" id="RU003682"/>
    </source>
</evidence>
<feature type="domain" description="Fe2OG dioxygenase" evidence="6">
    <location>
        <begin position="190"/>
        <end position="293"/>
    </location>
</feature>
<dbReference type="Pfam" id="PF03171">
    <property type="entry name" value="2OG-FeII_Oxy"/>
    <property type="match status" value="1"/>
</dbReference>
<name>A0A5C3N9T8_9AGAM</name>
<dbReference type="SUPFAM" id="SSF51197">
    <property type="entry name" value="Clavaminate synthase-like"/>
    <property type="match status" value="1"/>
</dbReference>
<gene>
    <name evidence="7" type="ORF">OE88DRAFT_1733700</name>
</gene>
<dbReference type="STRING" id="5364.A0A5C3N9T8"/>
<dbReference type="InterPro" id="IPR026992">
    <property type="entry name" value="DIOX_N"/>
</dbReference>
<accession>A0A5C3N9T8</accession>
<dbReference type="EMBL" id="ML213507">
    <property type="protein sequence ID" value="TFK53835.1"/>
    <property type="molecule type" value="Genomic_DNA"/>
</dbReference>
<keyword evidence="2 5" id="KW-0479">Metal-binding</keyword>
<keyword evidence="3 5" id="KW-0560">Oxidoreductase</keyword>
<dbReference type="InterPro" id="IPR005123">
    <property type="entry name" value="Oxoglu/Fe-dep_dioxygenase_dom"/>
</dbReference>
<evidence type="ECO:0000313" key="7">
    <source>
        <dbReference type="EMBL" id="TFK53835.1"/>
    </source>
</evidence>
<dbReference type="AlphaFoldDB" id="A0A5C3N9T8"/>
<dbReference type="PANTHER" id="PTHR10209">
    <property type="entry name" value="OXIDOREDUCTASE, 2OG-FE II OXYGENASE FAMILY PROTEIN"/>
    <property type="match status" value="1"/>
</dbReference>
<evidence type="ECO:0000313" key="8">
    <source>
        <dbReference type="Proteomes" id="UP000305948"/>
    </source>
</evidence>
<dbReference type="GO" id="GO:0046872">
    <property type="term" value="F:metal ion binding"/>
    <property type="evidence" value="ECO:0007669"/>
    <property type="project" value="UniProtKB-KW"/>
</dbReference>
<comment type="similarity">
    <text evidence="1 5">Belongs to the iron/ascorbate-dependent oxidoreductase family.</text>
</comment>
<organism evidence="7 8">
    <name type="scientific">Heliocybe sulcata</name>
    <dbReference type="NCBI Taxonomy" id="5364"/>
    <lineage>
        <taxon>Eukaryota</taxon>
        <taxon>Fungi</taxon>
        <taxon>Dikarya</taxon>
        <taxon>Basidiomycota</taxon>
        <taxon>Agaricomycotina</taxon>
        <taxon>Agaricomycetes</taxon>
        <taxon>Gloeophyllales</taxon>
        <taxon>Gloeophyllaceae</taxon>
        <taxon>Heliocybe</taxon>
    </lineage>
</organism>
<proteinExistence type="inferred from homology"/>
<evidence type="ECO:0000256" key="1">
    <source>
        <dbReference type="ARBA" id="ARBA00008056"/>
    </source>
</evidence>
<dbReference type="Proteomes" id="UP000305948">
    <property type="component" value="Unassembled WGS sequence"/>
</dbReference>
<dbReference type="InterPro" id="IPR027443">
    <property type="entry name" value="IPNS-like_sf"/>
</dbReference>
<dbReference type="PROSITE" id="PS51471">
    <property type="entry name" value="FE2OG_OXY"/>
    <property type="match status" value="1"/>
</dbReference>
<keyword evidence="4 5" id="KW-0408">Iron</keyword>
<protein>
    <submittedName>
        <fullName evidence="7">Clavaminate synthase-like protein</fullName>
    </submittedName>
</protein>
<dbReference type="PANTHER" id="PTHR10209:SF885">
    <property type="entry name" value="2OG-FE(II) OXYGENASE FAMILY, PUTATIVE (AFU_ORTHOLOGUE AFUA_2G00750)-RELATED"/>
    <property type="match status" value="1"/>
</dbReference>
<dbReference type="Pfam" id="PF14226">
    <property type="entry name" value="DIOX_N"/>
    <property type="match status" value="1"/>
</dbReference>
<reference evidence="7 8" key="1">
    <citation type="journal article" date="2019" name="Nat. Ecol. Evol.">
        <title>Megaphylogeny resolves global patterns of mushroom evolution.</title>
        <authorList>
            <person name="Varga T."/>
            <person name="Krizsan K."/>
            <person name="Foldi C."/>
            <person name="Dima B."/>
            <person name="Sanchez-Garcia M."/>
            <person name="Sanchez-Ramirez S."/>
            <person name="Szollosi G.J."/>
            <person name="Szarkandi J.G."/>
            <person name="Papp V."/>
            <person name="Albert L."/>
            <person name="Andreopoulos W."/>
            <person name="Angelini C."/>
            <person name="Antonin V."/>
            <person name="Barry K.W."/>
            <person name="Bougher N.L."/>
            <person name="Buchanan P."/>
            <person name="Buyck B."/>
            <person name="Bense V."/>
            <person name="Catcheside P."/>
            <person name="Chovatia M."/>
            <person name="Cooper J."/>
            <person name="Damon W."/>
            <person name="Desjardin D."/>
            <person name="Finy P."/>
            <person name="Geml J."/>
            <person name="Haridas S."/>
            <person name="Hughes K."/>
            <person name="Justo A."/>
            <person name="Karasinski D."/>
            <person name="Kautmanova I."/>
            <person name="Kiss B."/>
            <person name="Kocsube S."/>
            <person name="Kotiranta H."/>
            <person name="LaButti K.M."/>
            <person name="Lechner B.E."/>
            <person name="Liimatainen K."/>
            <person name="Lipzen A."/>
            <person name="Lukacs Z."/>
            <person name="Mihaltcheva S."/>
            <person name="Morgado L.N."/>
            <person name="Niskanen T."/>
            <person name="Noordeloos M.E."/>
            <person name="Ohm R.A."/>
            <person name="Ortiz-Santana B."/>
            <person name="Ovrebo C."/>
            <person name="Racz N."/>
            <person name="Riley R."/>
            <person name="Savchenko A."/>
            <person name="Shiryaev A."/>
            <person name="Soop K."/>
            <person name="Spirin V."/>
            <person name="Szebenyi C."/>
            <person name="Tomsovsky M."/>
            <person name="Tulloss R.E."/>
            <person name="Uehling J."/>
            <person name="Grigoriev I.V."/>
            <person name="Vagvolgyi C."/>
            <person name="Papp T."/>
            <person name="Martin F.M."/>
            <person name="Miettinen O."/>
            <person name="Hibbett D.S."/>
            <person name="Nagy L.G."/>
        </authorList>
    </citation>
    <scope>NUCLEOTIDE SEQUENCE [LARGE SCALE GENOMIC DNA]</scope>
    <source>
        <strain evidence="7 8">OMC1185</strain>
    </source>
</reference>
<sequence length="372" mass="42135">MVSPSVDFSTVPVLDYSKVYNSETRDEFVQELRNAVVNVGFLYLANHSVDPSVVARMTEHYIPRLFALPQEEKDKIKMANSPHFFGYTAFAREFTKEKADLREQFDFGVPFENKYQPGEPDYKKLWGPSQWPKEELIPGFKETWNTYLEQVEQLGYDFLALLAECLGLPSDALHEFMDKDKNIQNAKGNIMHQAKIVKYPPVGTVESNQGIGPHFDAGFLTFLLQASPNPGLQVQNLTGDWIDVLPIPGTFVINIGRALEHVTQGLARATCHRVVAPLRDTSSRYSIPFFQAMRQELRLNDIQFEFAPEILALKEKRGYVADREGVNYAEYSTEPAGTVALIGRVKSHPDVAQHHYPELTKQLFPNGLPAWA</sequence>
<evidence type="ECO:0000256" key="2">
    <source>
        <dbReference type="ARBA" id="ARBA00022723"/>
    </source>
</evidence>
<evidence type="ECO:0000256" key="3">
    <source>
        <dbReference type="ARBA" id="ARBA00023002"/>
    </source>
</evidence>